<dbReference type="InterPro" id="IPR009057">
    <property type="entry name" value="Homeodomain-like_sf"/>
</dbReference>
<organism evidence="4 5">
    <name type="scientific">Pelosinus propionicus DSM 13327</name>
    <dbReference type="NCBI Taxonomy" id="1123291"/>
    <lineage>
        <taxon>Bacteria</taxon>
        <taxon>Bacillati</taxon>
        <taxon>Bacillota</taxon>
        <taxon>Negativicutes</taxon>
        <taxon>Selenomonadales</taxon>
        <taxon>Sporomusaceae</taxon>
        <taxon>Pelosinus</taxon>
    </lineage>
</organism>
<dbReference type="GO" id="GO:0000976">
    <property type="term" value="F:transcription cis-regulatory region binding"/>
    <property type="evidence" value="ECO:0007669"/>
    <property type="project" value="TreeGrafter"/>
</dbReference>
<feature type="DNA-binding region" description="H-T-H motif" evidence="2">
    <location>
        <begin position="29"/>
        <end position="48"/>
    </location>
</feature>
<proteinExistence type="predicted"/>
<sequence length="190" mass="21541">MKEKVQNKKAAVLQAALELISEQGFQGSPMSQIAQRANIGVGTIYRYFSSKEDLINDLYIDVKTRLAQHTLRNYSASREVHASFLVLLRNIVDYFIENPAELLFMEQYANSPLITDAAREEGLRMFAPVNHLFKRGKDENLLKELPMEMLSTLAYGSTISLVKLKLFAKVRLDETTIDAGVDAIWDAIKR</sequence>
<evidence type="ECO:0000313" key="4">
    <source>
        <dbReference type="EMBL" id="SFL93058.1"/>
    </source>
</evidence>
<dbReference type="GO" id="GO:0003700">
    <property type="term" value="F:DNA-binding transcription factor activity"/>
    <property type="evidence" value="ECO:0007669"/>
    <property type="project" value="TreeGrafter"/>
</dbReference>
<dbReference type="STRING" id="1123291.SAMN04490355_102625"/>
<keyword evidence="1 2" id="KW-0238">DNA-binding</keyword>
<dbReference type="Gene3D" id="1.10.357.10">
    <property type="entry name" value="Tetracycline Repressor, domain 2"/>
    <property type="match status" value="1"/>
</dbReference>
<evidence type="ECO:0000313" key="5">
    <source>
        <dbReference type="Proteomes" id="UP000199520"/>
    </source>
</evidence>
<name>A0A1I4LPM2_9FIRM</name>
<gene>
    <name evidence="4" type="ORF">SAMN04490355_102625</name>
</gene>
<accession>A0A1I4LPM2</accession>
<dbReference type="InterPro" id="IPR050109">
    <property type="entry name" value="HTH-type_TetR-like_transc_reg"/>
</dbReference>
<dbReference type="PRINTS" id="PR00455">
    <property type="entry name" value="HTHTETR"/>
</dbReference>
<dbReference type="InterPro" id="IPR054422">
    <property type="entry name" value="TetR-like_HI_0893_C"/>
</dbReference>
<keyword evidence="5" id="KW-1185">Reference proteome</keyword>
<dbReference type="Proteomes" id="UP000199520">
    <property type="component" value="Unassembled WGS sequence"/>
</dbReference>
<evidence type="ECO:0000256" key="1">
    <source>
        <dbReference type="ARBA" id="ARBA00023125"/>
    </source>
</evidence>
<dbReference type="Pfam" id="PF00440">
    <property type="entry name" value="TetR_N"/>
    <property type="match status" value="1"/>
</dbReference>
<dbReference type="EMBL" id="FOTS01000026">
    <property type="protein sequence ID" value="SFL93058.1"/>
    <property type="molecule type" value="Genomic_DNA"/>
</dbReference>
<dbReference type="InterPro" id="IPR001647">
    <property type="entry name" value="HTH_TetR"/>
</dbReference>
<dbReference type="AlphaFoldDB" id="A0A1I4LPM2"/>
<dbReference type="OrthoDB" id="6430772at2"/>
<reference evidence="5" key="1">
    <citation type="submission" date="2016-10" db="EMBL/GenBank/DDBJ databases">
        <authorList>
            <person name="Varghese N."/>
            <person name="Submissions S."/>
        </authorList>
    </citation>
    <scope>NUCLEOTIDE SEQUENCE [LARGE SCALE GENOMIC DNA]</scope>
    <source>
        <strain evidence="5">DSM 13327</strain>
    </source>
</reference>
<dbReference type="PANTHER" id="PTHR30055:SF207">
    <property type="entry name" value="HTH-TYPE TRANSCRIPTIONAL REPRESSOR FATR"/>
    <property type="match status" value="1"/>
</dbReference>
<dbReference type="PROSITE" id="PS50977">
    <property type="entry name" value="HTH_TETR_2"/>
    <property type="match status" value="1"/>
</dbReference>
<feature type="domain" description="HTH tetR-type" evidence="3">
    <location>
        <begin position="6"/>
        <end position="66"/>
    </location>
</feature>
<evidence type="ECO:0000256" key="2">
    <source>
        <dbReference type="PROSITE-ProRule" id="PRU00335"/>
    </source>
</evidence>
<dbReference type="SUPFAM" id="SSF46689">
    <property type="entry name" value="Homeodomain-like"/>
    <property type="match status" value="1"/>
</dbReference>
<protein>
    <submittedName>
        <fullName evidence="4">DNA-binding transcriptional regulator, AcrR family</fullName>
    </submittedName>
</protein>
<dbReference type="Pfam" id="PF22604">
    <property type="entry name" value="TetR_HI_0893_C"/>
    <property type="match status" value="1"/>
</dbReference>
<dbReference type="PANTHER" id="PTHR30055">
    <property type="entry name" value="HTH-TYPE TRANSCRIPTIONAL REGULATOR RUTR"/>
    <property type="match status" value="1"/>
</dbReference>
<evidence type="ECO:0000259" key="3">
    <source>
        <dbReference type="PROSITE" id="PS50977"/>
    </source>
</evidence>